<dbReference type="GO" id="GO:0004180">
    <property type="term" value="F:carboxypeptidase activity"/>
    <property type="evidence" value="ECO:0007669"/>
    <property type="project" value="UniProtKB-KW"/>
</dbReference>
<reference evidence="10 11" key="1">
    <citation type="submission" date="2022-06" db="EMBL/GenBank/DDBJ databases">
        <title>Genomic Encyclopedia of Archaeal and Bacterial Type Strains, Phase II (KMG-II): from individual species to whole genera.</title>
        <authorList>
            <person name="Goeker M."/>
        </authorList>
    </citation>
    <scope>NUCLEOTIDE SEQUENCE [LARGE SCALE GENOMIC DNA]</scope>
    <source>
        <strain evidence="10 11">DSM 40477</strain>
    </source>
</reference>
<comment type="cofactor">
    <cofactor evidence="1">
        <name>Zn(2+)</name>
        <dbReference type="ChEBI" id="CHEBI:29105"/>
    </cofactor>
</comment>
<dbReference type="PROSITE" id="PS52035">
    <property type="entry name" value="PEPTIDASE_M14"/>
    <property type="match status" value="1"/>
</dbReference>
<evidence type="ECO:0000256" key="4">
    <source>
        <dbReference type="ARBA" id="ARBA00022801"/>
    </source>
</evidence>
<gene>
    <name evidence="10" type="ORF">LX15_000391</name>
</gene>
<dbReference type="InterPro" id="IPR000834">
    <property type="entry name" value="Peptidase_M14"/>
</dbReference>
<protein>
    <submittedName>
        <fullName evidence="10">Zinc carboxypeptidase</fullName>
    </submittedName>
</protein>
<keyword evidence="10" id="KW-0121">Carboxypeptidase</keyword>
<dbReference type="PANTHER" id="PTHR11705:SF143">
    <property type="entry name" value="SLL0236 PROTEIN"/>
    <property type="match status" value="1"/>
</dbReference>
<keyword evidence="4" id="KW-0378">Hydrolase</keyword>
<evidence type="ECO:0000256" key="2">
    <source>
        <dbReference type="ARBA" id="ARBA00005988"/>
    </source>
</evidence>
<dbReference type="Gene3D" id="3.40.630.10">
    <property type="entry name" value="Zn peptidases"/>
    <property type="match status" value="1"/>
</dbReference>
<comment type="caution">
    <text evidence="10">The sequence shown here is derived from an EMBL/GenBank/DDBJ whole genome shotgun (WGS) entry which is preliminary data.</text>
</comment>
<evidence type="ECO:0000259" key="9">
    <source>
        <dbReference type="PROSITE" id="PS52035"/>
    </source>
</evidence>
<dbReference type="CDD" id="cd06242">
    <property type="entry name" value="M14-like"/>
    <property type="match status" value="1"/>
</dbReference>
<dbReference type="PANTHER" id="PTHR11705">
    <property type="entry name" value="PROTEASE FAMILY M14 CARBOXYPEPTIDASE A,B"/>
    <property type="match status" value="1"/>
</dbReference>
<organism evidence="10 11">
    <name type="scientific">Streptoalloteichus tenebrarius (strain ATCC 17920 / DSM 40477 / JCM 4838 / CBS 697.72 / NBRC 16177 / NCIMB 11028 / NRRL B-12390 / A12253. 1 / ISP 5477)</name>
    <name type="common">Streptomyces tenebrarius</name>
    <dbReference type="NCBI Taxonomy" id="1933"/>
    <lineage>
        <taxon>Bacteria</taxon>
        <taxon>Bacillati</taxon>
        <taxon>Actinomycetota</taxon>
        <taxon>Actinomycetes</taxon>
        <taxon>Pseudonocardiales</taxon>
        <taxon>Pseudonocardiaceae</taxon>
        <taxon>Streptoalloteichus</taxon>
    </lineage>
</organism>
<evidence type="ECO:0000256" key="5">
    <source>
        <dbReference type="ARBA" id="ARBA00022833"/>
    </source>
</evidence>
<comment type="similarity">
    <text evidence="2 7">Belongs to the peptidase M14 family.</text>
</comment>
<comment type="caution">
    <text evidence="7">Lacks conserved residue(s) required for the propagation of feature annotation.</text>
</comment>
<feature type="domain" description="Peptidase M14" evidence="9">
    <location>
        <begin position="49"/>
        <end position="327"/>
    </location>
</feature>
<evidence type="ECO:0000256" key="3">
    <source>
        <dbReference type="ARBA" id="ARBA00022670"/>
    </source>
</evidence>
<evidence type="ECO:0000313" key="11">
    <source>
        <dbReference type="Proteomes" id="UP001205311"/>
    </source>
</evidence>
<dbReference type="SUPFAM" id="SSF53187">
    <property type="entry name" value="Zn-dependent exopeptidases"/>
    <property type="match status" value="1"/>
</dbReference>
<proteinExistence type="inferred from homology"/>
<keyword evidence="6" id="KW-0482">Metalloprotease</keyword>
<feature type="signal peptide" evidence="8">
    <location>
        <begin position="1"/>
        <end position="29"/>
    </location>
</feature>
<accession>A0ABT1HMH6</accession>
<keyword evidence="3" id="KW-0645">Protease</keyword>
<keyword evidence="8" id="KW-0732">Signal</keyword>
<dbReference type="SMART" id="SM00631">
    <property type="entry name" value="Zn_pept"/>
    <property type="match status" value="1"/>
</dbReference>
<evidence type="ECO:0000256" key="1">
    <source>
        <dbReference type="ARBA" id="ARBA00001947"/>
    </source>
</evidence>
<evidence type="ECO:0000313" key="10">
    <source>
        <dbReference type="EMBL" id="MCP2256708.1"/>
    </source>
</evidence>
<evidence type="ECO:0000256" key="7">
    <source>
        <dbReference type="PROSITE-ProRule" id="PRU01379"/>
    </source>
</evidence>
<feature type="chain" id="PRO_5047214814" evidence="8">
    <location>
        <begin position="30"/>
        <end position="436"/>
    </location>
</feature>
<keyword evidence="11" id="KW-1185">Reference proteome</keyword>
<dbReference type="EMBL" id="JAMTCP010000002">
    <property type="protein sequence ID" value="MCP2256708.1"/>
    <property type="molecule type" value="Genomic_DNA"/>
</dbReference>
<dbReference type="Pfam" id="PF00246">
    <property type="entry name" value="Peptidase_M14"/>
    <property type="match status" value="1"/>
</dbReference>
<sequence>MAPSRRLAALALLASVGSGLLGAATPAAADPAEAAPTIRTGFESSNGARWTSAAEEDEFLRRVDAASDRVVVERIGTTVQGRPLRLVRVGDPKPRPAGVGTTALFVCSQHGDEPAGREGCLSTIRDLALSRDPKTVRPLRHTTVLFVPTANPDGREANTRGNANGVDINRDHLALTSPETRAVAAVIRDHRPDVIHDLHEYGATPRYYDKDVLALWPRNLNVADGVHDESERLTREFARPEVERAGYSTGVYGIWTDPVTGEPVRQVAGDGQERILRNTAGLKHAVGMLLETKVNARDAAEQADPALNARRRVDSQLAAVRGTLRMAEERRAAIALATGLSRATAVANRGPVFFGGADNEPPAPTDVESTPPCGYRLTREQVAQVGDELDLHGVLTVPAAGGGRFVPMHQPARRLVPLLLDARAEFHLTSAEVVRC</sequence>
<evidence type="ECO:0000256" key="6">
    <source>
        <dbReference type="ARBA" id="ARBA00023049"/>
    </source>
</evidence>
<keyword evidence="5" id="KW-0862">Zinc</keyword>
<dbReference type="RefSeq" id="WP_253667695.1">
    <property type="nucleotide sequence ID" value="NZ_JAMTCP010000002.1"/>
</dbReference>
<evidence type="ECO:0000256" key="8">
    <source>
        <dbReference type="SAM" id="SignalP"/>
    </source>
</evidence>
<dbReference type="Proteomes" id="UP001205311">
    <property type="component" value="Unassembled WGS sequence"/>
</dbReference>
<name>A0ABT1HMH6_STRSD</name>